<evidence type="ECO:0000313" key="1">
    <source>
        <dbReference type="EMBL" id="KAK1266418.1"/>
    </source>
</evidence>
<name>A0AAV9AQH1_ACOGR</name>
<reference evidence="1" key="2">
    <citation type="submission" date="2023-06" db="EMBL/GenBank/DDBJ databases">
        <authorList>
            <person name="Ma L."/>
            <person name="Liu K.-W."/>
            <person name="Li Z."/>
            <person name="Hsiao Y.-Y."/>
            <person name="Qi Y."/>
            <person name="Fu T."/>
            <person name="Tang G."/>
            <person name="Zhang D."/>
            <person name="Sun W.-H."/>
            <person name="Liu D.-K."/>
            <person name="Li Y."/>
            <person name="Chen G.-Z."/>
            <person name="Liu X.-D."/>
            <person name="Liao X.-Y."/>
            <person name="Jiang Y.-T."/>
            <person name="Yu X."/>
            <person name="Hao Y."/>
            <person name="Huang J."/>
            <person name="Zhao X.-W."/>
            <person name="Ke S."/>
            <person name="Chen Y.-Y."/>
            <person name="Wu W.-L."/>
            <person name="Hsu J.-L."/>
            <person name="Lin Y.-F."/>
            <person name="Huang M.-D."/>
            <person name="Li C.-Y."/>
            <person name="Huang L."/>
            <person name="Wang Z.-W."/>
            <person name="Zhao X."/>
            <person name="Zhong W.-Y."/>
            <person name="Peng D.-H."/>
            <person name="Ahmad S."/>
            <person name="Lan S."/>
            <person name="Zhang J.-S."/>
            <person name="Tsai W.-C."/>
            <person name="Van De Peer Y."/>
            <person name="Liu Z.-J."/>
        </authorList>
    </citation>
    <scope>NUCLEOTIDE SEQUENCE</scope>
    <source>
        <strain evidence="1">SCP</strain>
        <tissue evidence="1">Leaves</tissue>
    </source>
</reference>
<comment type="caution">
    <text evidence="1">The sequence shown here is derived from an EMBL/GenBank/DDBJ whole genome shotgun (WGS) entry which is preliminary data.</text>
</comment>
<keyword evidence="2" id="KW-1185">Reference proteome</keyword>
<dbReference type="EMBL" id="JAUJYN010000007">
    <property type="protein sequence ID" value="KAK1266418.1"/>
    <property type="molecule type" value="Genomic_DNA"/>
</dbReference>
<reference evidence="1" key="1">
    <citation type="journal article" date="2023" name="Nat. Commun.">
        <title>Diploid and tetraploid genomes of Acorus and the evolution of monocots.</title>
        <authorList>
            <person name="Ma L."/>
            <person name="Liu K.W."/>
            <person name="Li Z."/>
            <person name="Hsiao Y.Y."/>
            <person name="Qi Y."/>
            <person name="Fu T."/>
            <person name="Tang G.D."/>
            <person name="Zhang D."/>
            <person name="Sun W.H."/>
            <person name="Liu D.K."/>
            <person name="Li Y."/>
            <person name="Chen G.Z."/>
            <person name="Liu X.D."/>
            <person name="Liao X.Y."/>
            <person name="Jiang Y.T."/>
            <person name="Yu X."/>
            <person name="Hao Y."/>
            <person name="Huang J."/>
            <person name="Zhao X.W."/>
            <person name="Ke S."/>
            <person name="Chen Y.Y."/>
            <person name="Wu W.L."/>
            <person name="Hsu J.L."/>
            <person name="Lin Y.F."/>
            <person name="Huang M.D."/>
            <person name="Li C.Y."/>
            <person name="Huang L."/>
            <person name="Wang Z.W."/>
            <person name="Zhao X."/>
            <person name="Zhong W.Y."/>
            <person name="Peng D.H."/>
            <person name="Ahmad S."/>
            <person name="Lan S."/>
            <person name="Zhang J.S."/>
            <person name="Tsai W.C."/>
            <person name="Van de Peer Y."/>
            <person name="Liu Z.J."/>
        </authorList>
    </citation>
    <scope>NUCLEOTIDE SEQUENCE</scope>
    <source>
        <strain evidence="1">SCP</strain>
    </source>
</reference>
<dbReference type="AlphaFoldDB" id="A0AAV9AQH1"/>
<sequence>MVVVDPLVSAVRDVIFSSASTRREFLKLKKLIGLETRGHCTRSIPCQNLHGQQLKKMTLWAFIDLTVGPFSWGPAVGRKGVRTEHSLPNVGKTSGAVKAYVEIVLNLLPILQEIFPHLKDD</sequence>
<organism evidence="1 2">
    <name type="scientific">Acorus gramineus</name>
    <name type="common">Dwarf sweet flag</name>
    <dbReference type="NCBI Taxonomy" id="55184"/>
    <lineage>
        <taxon>Eukaryota</taxon>
        <taxon>Viridiplantae</taxon>
        <taxon>Streptophyta</taxon>
        <taxon>Embryophyta</taxon>
        <taxon>Tracheophyta</taxon>
        <taxon>Spermatophyta</taxon>
        <taxon>Magnoliopsida</taxon>
        <taxon>Liliopsida</taxon>
        <taxon>Acoraceae</taxon>
        <taxon>Acorus</taxon>
    </lineage>
</organism>
<dbReference type="Proteomes" id="UP001179952">
    <property type="component" value="Unassembled WGS sequence"/>
</dbReference>
<proteinExistence type="predicted"/>
<evidence type="ECO:0000313" key="2">
    <source>
        <dbReference type="Proteomes" id="UP001179952"/>
    </source>
</evidence>
<gene>
    <name evidence="1" type="ORF">QJS04_geneDACA000598</name>
</gene>
<protein>
    <submittedName>
        <fullName evidence="1">Uncharacterized protein</fullName>
    </submittedName>
</protein>
<accession>A0AAV9AQH1</accession>